<keyword evidence="2" id="KW-1185">Reference proteome</keyword>
<dbReference type="PANTHER" id="PTHR30189">
    <property type="entry name" value="LPS-ASSEMBLY PROTEIN"/>
    <property type="match status" value="1"/>
</dbReference>
<dbReference type="InterPro" id="IPR050218">
    <property type="entry name" value="LptD"/>
</dbReference>
<protein>
    <submittedName>
        <fullName evidence="1">Organic solvent tolerance protein</fullName>
    </submittedName>
</protein>
<dbReference type="PANTHER" id="PTHR30189:SF1">
    <property type="entry name" value="LPS-ASSEMBLY PROTEIN LPTD"/>
    <property type="match status" value="1"/>
</dbReference>
<dbReference type="EMBL" id="MUXE01000010">
    <property type="protein sequence ID" value="PUE64100.1"/>
    <property type="molecule type" value="Genomic_DNA"/>
</dbReference>
<dbReference type="RefSeq" id="WP_108559367.1">
    <property type="nucleotide sequence ID" value="NZ_MUXE01000010.1"/>
</dbReference>
<evidence type="ECO:0000313" key="2">
    <source>
        <dbReference type="Proteomes" id="UP000251135"/>
    </source>
</evidence>
<dbReference type="HAMAP" id="MF_01411">
    <property type="entry name" value="LPS_assembly_LptD"/>
    <property type="match status" value="1"/>
</dbReference>
<dbReference type="GO" id="GO:0009279">
    <property type="term" value="C:cell outer membrane"/>
    <property type="evidence" value="ECO:0007669"/>
    <property type="project" value="InterPro"/>
</dbReference>
<proteinExistence type="inferred from homology"/>
<evidence type="ECO:0000313" key="1">
    <source>
        <dbReference type="EMBL" id="PUE64100.1"/>
    </source>
</evidence>
<organism evidence="1 2">
    <name type="scientific">Arcobacter caeni</name>
    <dbReference type="NCBI Taxonomy" id="1912877"/>
    <lineage>
        <taxon>Bacteria</taxon>
        <taxon>Pseudomonadati</taxon>
        <taxon>Campylobacterota</taxon>
        <taxon>Epsilonproteobacteria</taxon>
        <taxon>Campylobacterales</taxon>
        <taxon>Arcobacteraceae</taxon>
        <taxon>Arcobacter</taxon>
    </lineage>
</organism>
<dbReference type="OrthoDB" id="9760225at2"/>
<accession>A0A363CYB4</accession>
<dbReference type="InterPro" id="IPR020889">
    <property type="entry name" value="LipoPS_assembly_LptD"/>
</dbReference>
<dbReference type="AlphaFoldDB" id="A0A363CYB4"/>
<dbReference type="GO" id="GO:0043165">
    <property type="term" value="P:Gram-negative-bacterium-type cell outer membrane assembly"/>
    <property type="evidence" value="ECO:0007669"/>
    <property type="project" value="InterPro"/>
</dbReference>
<dbReference type="Proteomes" id="UP000251135">
    <property type="component" value="Unassembled WGS sequence"/>
</dbReference>
<gene>
    <name evidence="1" type="ORF">B0174_07745</name>
</gene>
<name>A0A363CYB4_9BACT</name>
<reference evidence="1 2" key="1">
    <citation type="submission" date="2017-02" db="EMBL/GenBank/DDBJ databases">
        <title>Arcobacter caeni sp. nov, a new Arcobacter species isolated from reclaimed water.</title>
        <authorList>
            <person name="Figueras M.J."/>
            <person name="Perez-Cataluna A."/>
            <person name="Salas-Masso N."/>
        </authorList>
    </citation>
    <scope>NUCLEOTIDE SEQUENCE [LARGE SCALE GENOMIC DNA]</scope>
    <source>
        <strain evidence="1 2">RW17-10</strain>
    </source>
</reference>
<dbReference type="GO" id="GO:0015920">
    <property type="term" value="P:lipopolysaccharide transport"/>
    <property type="evidence" value="ECO:0007669"/>
    <property type="project" value="InterPro"/>
</dbReference>
<dbReference type="GO" id="GO:1990351">
    <property type="term" value="C:transporter complex"/>
    <property type="evidence" value="ECO:0007669"/>
    <property type="project" value="TreeGrafter"/>
</dbReference>
<comment type="caution">
    <text evidence="1">The sequence shown here is derived from an EMBL/GenBank/DDBJ whole genome shotgun (WGS) entry which is preliminary data.</text>
</comment>
<sequence>MHRKIISSLLITSSLIYAQELKNEKFQLVAKTVDAIENIITASGDVVIYSPTYYLSANKVIYNKENETFELFDNVLVIKDNNIQTQSDYAFVDLKKDSSTQNPMFLQEQSSKIWINSKTSNKEKEEIDLDSSIISSCDCLDPVWSIRASSANYDTEAKWINAYNTRIYVKDVPVFYSPYLGFPTDTTRRTGLLLPTIGYSGGEGLFYSQPIYFAPAYNYDIEVIPQVRTNRGYGAYTYYRYADSPNSLLEMKVGTFRENEDYFVKNNLENQQHYGFDLDYKRRDIFSDNNSQDGLYTSLTYFNDIEYITIEDNDELTSTDKKVESKINYFYDNSEYYSGVYGRYYIDGSKKSNDETLQELPQLQFHSYNKELFIDKLIYSLDTKVMNYTRKEGLTANVYEISLPLSYSEHLIDDYIYAFIENKTIIDKYDYDNFNSPRYKDGTLVQNRTSVGIGSDLIKPYENYLHTLNLKAEYIVPKNLEEDGDLYKITTQTGSLKEQELKAFPITQEEKNIKLSANQSLYDNNTLKQWINHKISQSILYDSLNEPKLEDLENYIRLNHDYGSISGKVIYNVEDQEVVENNADSNFIYNDLSLTLGYYKTKKTENIFNDREDLESYRVVTSYKIAKDYKLSYYENYNLLDNIRSKQGISFNINDTCWNMDIRYENEVVPSSRLNYEAIDQKIIFVNVLLKPLGGIKQKYKMEDNN</sequence>